<sequence length="103" mass="11608">MLKYRCHFIQGMGAKTIPFIASPLPQKEEWSKRPRTSTGNQELANCNTGCTPSHLTSAYSFYQLWIMLPFLPPLPVKDSCLYSTLMTENAMQVPSIILSISHT</sequence>
<dbReference type="AlphaFoldDB" id="A0A9D3WMI2"/>
<keyword evidence="2" id="KW-1185">Reference proteome</keyword>
<protein>
    <submittedName>
        <fullName evidence="1">Uncharacterized protein</fullName>
    </submittedName>
</protein>
<reference evidence="1" key="1">
    <citation type="submission" date="2021-09" db="EMBL/GenBank/DDBJ databases">
        <title>The genome of Mauremys mutica provides insights into the evolution of semi-aquatic lifestyle.</title>
        <authorList>
            <person name="Gong S."/>
            <person name="Gao Y."/>
        </authorList>
    </citation>
    <scope>NUCLEOTIDE SEQUENCE</scope>
    <source>
        <strain evidence="1">MM-2020</strain>
        <tissue evidence="1">Muscle</tissue>
    </source>
</reference>
<accession>A0A9D3WMI2</accession>
<dbReference type="EMBL" id="JAHDVG010000487">
    <property type="protein sequence ID" value="KAH1166419.1"/>
    <property type="molecule type" value="Genomic_DNA"/>
</dbReference>
<proteinExistence type="predicted"/>
<gene>
    <name evidence="1" type="ORF">KIL84_015591</name>
</gene>
<evidence type="ECO:0000313" key="2">
    <source>
        <dbReference type="Proteomes" id="UP000827986"/>
    </source>
</evidence>
<dbReference type="Proteomes" id="UP000827986">
    <property type="component" value="Unassembled WGS sequence"/>
</dbReference>
<organism evidence="1 2">
    <name type="scientific">Mauremys mutica</name>
    <name type="common">yellowpond turtle</name>
    <dbReference type="NCBI Taxonomy" id="74926"/>
    <lineage>
        <taxon>Eukaryota</taxon>
        <taxon>Metazoa</taxon>
        <taxon>Chordata</taxon>
        <taxon>Craniata</taxon>
        <taxon>Vertebrata</taxon>
        <taxon>Euteleostomi</taxon>
        <taxon>Archelosauria</taxon>
        <taxon>Testudinata</taxon>
        <taxon>Testudines</taxon>
        <taxon>Cryptodira</taxon>
        <taxon>Durocryptodira</taxon>
        <taxon>Testudinoidea</taxon>
        <taxon>Geoemydidae</taxon>
        <taxon>Geoemydinae</taxon>
        <taxon>Mauremys</taxon>
    </lineage>
</organism>
<name>A0A9D3WMI2_9SAUR</name>
<comment type="caution">
    <text evidence="1">The sequence shown here is derived from an EMBL/GenBank/DDBJ whole genome shotgun (WGS) entry which is preliminary data.</text>
</comment>
<evidence type="ECO:0000313" key="1">
    <source>
        <dbReference type="EMBL" id="KAH1166419.1"/>
    </source>
</evidence>